<keyword evidence="2" id="KW-1185">Reference proteome</keyword>
<organism evidence="1 2">
    <name type="scientific">Zoogloea oleivorans</name>
    <dbReference type="NCBI Taxonomy" id="1552750"/>
    <lineage>
        <taxon>Bacteria</taxon>
        <taxon>Pseudomonadati</taxon>
        <taxon>Pseudomonadota</taxon>
        <taxon>Betaproteobacteria</taxon>
        <taxon>Rhodocyclales</taxon>
        <taxon>Zoogloeaceae</taxon>
        <taxon>Zoogloea</taxon>
    </lineage>
</organism>
<gene>
    <name evidence="1" type="ORF">ETQ85_01945</name>
</gene>
<dbReference type="Proteomes" id="UP000389128">
    <property type="component" value="Unassembled WGS sequence"/>
</dbReference>
<evidence type="ECO:0000313" key="1">
    <source>
        <dbReference type="EMBL" id="TYC61455.1"/>
    </source>
</evidence>
<evidence type="ECO:0000313" key="2">
    <source>
        <dbReference type="Proteomes" id="UP000389128"/>
    </source>
</evidence>
<comment type="caution">
    <text evidence="1">The sequence shown here is derived from an EMBL/GenBank/DDBJ whole genome shotgun (WGS) entry which is preliminary data.</text>
</comment>
<protein>
    <submittedName>
        <fullName evidence="1">Uncharacterized protein</fullName>
    </submittedName>
</protein>
<sequence length="184" mass="20706">MCHVLSNFDEHVASGTEPTRYNQWFEETLCETASLFTLKSLAQAWEVAPPAPEWAEEAKTLRRFFDVLIAEGHRQLPPQAPLASWLQDNERALRDDPYLRQKNEVLANLLLPLFDSNPENWQALAYLNLDPADARSSLRSFLNHWYHNAPLEHRALVVSVLDLLSLADVVPPAPVAAGLSASAR</sequence>
<dbReference type="AlphaFoldDB" id="A0A6C2D756"/>
<name>A0A6C2D756_9RHOO</name>
<proteinExistence type="predicted"/>
<dbReference type="EMBL" id="SDKK01000002">
    <property type="protein sequence ID" value="TYC61455.1"/>
    <property type="molecule type" value="Genomic_DNA"/>
</dbReference>
<reference evidence="1 2" key="1">
    <citation type="submission" date="2019-01" db="EMBL/GenBank/DDBJ databases">
        <title>Zoogloea oleivorans genome sequencing and assembly.</title>
        <authorList>
            <person name="Tancsics A."/>
            <person name="Farkas M."/>
            <person name="Kriszt B."/>
            <person name="Maroti G."/>
            <person name="Horvath B."/>
        </authorList>
    </citation>
    <scope>NUCLEOTIDE SEQUENCE [LARGE SCALE GENOMIC DNA]</scope>
    <source>
        <strain evidence="1 2">Buc</strain>
    </source>
</reference>
<accession>A0A6C2D756</accession>